<dbReference type="EMBL" id="CAJVPQ010001473">
    <property type="protein sequence ID" value="CAG8554912.1"/>
    <property type="molecule type" value="Genomic_DNA"/>
</dbReference>
<dbReference type="AlphaFoldDB" id="A0A9N9FQP5"/>
<dbReference type="Proteomes" id="UP000789570">
    <property type="component" value="Unassembled WGS sequence"/>
</dbReference>
<dbReference type="Gene3D" id="1.25.10.10">
    <property type="entry name" value="Leucine-rich Repeat Variant"/>
    <property type="match status" value="1"/>
</dbReference>
<comment type="caution">
    <text evidence="1">The sequence shown here is derived from an EMBL/GenBank/DDBJ whole genome shotgun (WGS) entry which is preliminary data.</text>
</comment>
<reference evidence="1" key="1">
    <citation type="submission" date="2021-06" db="EMBL/GenBank/DDBJ databases">
        <authorList>
            <person name="Kallberg Y."/>
            <person name="Tangrot J."/>
            <person name="Rosling A."/>
        </authorList>
    </citation>
    <scope>NUCLEOTIDE SEQUENCE</scope>
    <source>
        <strain evidence="1">UK204</strain>
    </source>
</reference>
<evidence type="ECO:0000313" key="2">
    <source>
        <dbReference type="Proteomes" id="UP000789570"/>
    </source>
</evidence>
<proteinExistence type="predicted"/>
<dbReference type="InterPro" id="IPR011989">
    <property type="entry name" value="ARM-like"/>
</dbReference>
<evidence type="ECO:0000313" key="1">
    <source>
        <dbReference type="EMBL" id="CAG8554912.1"/>
    </source>
</evidence>
<sequence length="103" mass="11568">MEFGIAVVQVRELIEFLNFTLSSRNAAVRTNSVTVLGALFAFHLLKTKIPTQLSQLTMNLKVADKALPKPIKQAIVEVISNDDSGKNTTEELFPKVDIRIQRW</sequence>
<dbReference type="OrthoDB" id="205662at2759"/>
<protein>
    <submittedName>
        <fullName evidence="1">1142_t:CDS:1</fullName>
    </submittedName>
</protein>
<accession>A0A9N9FQP5</accession>
<gene>
    <name evidence="1" type="ORF">FCALED_LOCUS6308</name>
</gene>
<organism evidence="1 2">
    <name type="scientific">Funneliformis caledonium</name>
    <dbReference type="NCBI Taxonomy" id="1117310"/>
    <lineage>
        <taxon>Eukaryota</taxon>
        <taxon>Fungi</taxon>
        <taxon>Fungi incertae sedis</taxon>
        <taxon>Mucoromycota</taxon>
        <taxon>Glomeromycotina</taxon>
        <taxon>Glomeromycetes</taxon>
        <taxon>Glomerales</taxon>
        <taxon>Glomeraceae</taxon>
        <taxon>Funneliformis</taxon>
    </lineage>
</organism>
<keyword evidence="2" id="KW-1185">Reference proteome</keyword>
<name>A0A9N9FQP5_9GLOM</name>